<name>A0A6P1ZNN1_9BACT</name>
<gene>
    <name evidence="1" type="ORF">DQK91_04490</name>
</gene>
<dbReference type="AlphaFoldDB" id="A0A6P1ZNN1"/>
<evidence type="ECO:0000313" key="1">
    <source>
        <dbReference type="EMBL" id="TVM35917.1"/>
    </source>
</evidence>
<dbReference type="Proteomes" id="UP000434052">
    <property type="component" value="Unassembled WGS sequence"/>
</dbReference>
<proteinExistence type="predicted"/>
<protein>
    <submittedName>
        <fullName evidence="1">Uncharacterized protein</fullName>
    </submittedName>
</protein>
<accession>A0A6P1ZNN1</accession>
<comment type="caution">
    <text evidence="1">The sequence shown here is derived from an EMBL/GenBank/DDBJ whole genome shotgun (WGS) entry which is preliminary data.</text>
</comment>
<organism evidence="1 2">
    <name type="scientific">Oceanidesulfovibrio marinus</name>
    <dbReference type="NCBI Taxonomy" id="370038"/>
    <lineage>
        <taxon>Bacteria</taxon>
        <taxon>Pseudomonadati</taxon>
        <taxon>Thermodesulfobacteriota</taxon>
        <taxon>Desulfovibrionia</taxon>
        <taxon>Desulfovibrionales</taxon>
        <taxon>Desulfovibrionaceae</taxon>
        <taxon>Oceanidesulfovibrio</taxon>
    </lineage>
</organism>
<reference evidence="1 2" key="1">
    <citation type="submission" date="2018-06" db="EMBL/GenBank/DDBJ databases">
        <title>Complete genome of Desulfovibrio marinus P48SEP.</title>
        <authorList>
            <person name="Crispim J.S."/>
            <person name="Vidigal P.M.P."/>
            <person name="Silva L.C.F."/>
            <person name="Araujo L.C."/>
            <person name="Laguardia C.N."/>
            <person name="Dias R.S."/>
            <person name="Sousa M.P."/>
            <person name="Paula S.O."/>
            <person name="Silva C."/>
        </authorList>
    </citation>
    <scope>NUCLEOTIDE SEQUENCE [LARGE SCALE GENOMIC DNA]</scope>
    <source>
        <strain evidence="1 2">P48SEP</strain>
    </source>
</reference>
<dbReference type="EMBL" id="QMIF01000002">
    <property type="protein sequence ID" value="TVM35917.1"/>
    <property type="molecule type" value="Genomic_DNA"/>
</dbReference>
<sequence length="59" mass="6476">MEDAAGQDVVATRIRSRALYTAGSNDVAGFSHQDQPPAFLRKAEKRTQQCCSPERAAHM</sequence>
<evidence type="ECO:0000313" key="2">
    <source>
        <dbReference type="Proteomes" id="UP000434052"/>
    </source>
</evidence>